<organism evidence="3 4">
    <name type="scientific">Borreliella yangtzensis</name>
    <dbReference type="NCBI Taxonomy" id="683292"/>
    <lineage>
        <taxon>Bacteria</taxon>
        <taxon>Pseudomonadati</taxon>
        <taxon>Spirochaetota</taxon>
        <taxon>Spirochaetia</taxon>
        <taxon>Spirochaetales</taxon>
        <taxon>Borreliaceae</taxon>
        <taxon>Borreliella</taxon>
    </lineage>
</organism>
<keyword evidence="1" id="KW-0812">Transmembrane</keyword>
<sequence>MGKGEDKMNLRKYLFFTTLLLISTYVFAQANTTTENIISNKNLSQFGVEEICPICGYVNCVCDEKSTEIAAKITQSNTTGLFASIAIAALLAVMGLALATHKLHKSKLKI</sequence>
<feature type="transmembrane region" description="Helical" evidence="1">
    <location>
        <begin position="81"/>
        <end position="100"/>
    </location>
</feature>
<evidence type="ECO:0000256" key="2">
    <source>
        <dbReference type="SAM" id="SignalP"/>
    </source>
</evidence>
<feature type="chain" id="PRO_5047169628" evidence="2">
    <location>
        <begin position="29"/>
        <end position="110"/>
    </location>
</feature>
<keyword evidence="4" id="KW-1185">Reference proteome</keyword>
<name>A0ABR6P8Q9_9SPIR</name>
<keyword evidence="2" id="KW-0732">Signal</keyword>
<reference evidence="3 4" key="1">
    <citation type="submission" date="2020-08" db="EMBL/GenBank/DDBJ databases">
        <title>Genomic Encyclopedia of Type Strains, Phase IV (KMG-IV): sequencing the most valuable type-strain genomes for metagenomic binning, comparative biology and taxonomic classification.</title>
        <authorList>
            <person name="Goeker M."/>
        </authorList>
    </citation>
    <scope>NUCLEOTIDE SEQUENCE [LARGE SCALE GENOMIC DNA]</scope>
    <source>
        <strain evidence="3 4">DSM 24625</strain>
    </source>
</reference>
<feature type="signal peptide" evidence="2">
    <location>
        <begin position="1"/>
        <end position="28"/>
    </location>
</feature>
<evidence type="ECO:0000313" key="4">
    <source>
        <dbReference type="Proteomes" id="UP000555838"/>
    </source>
</evidence>
<accession>A0ABR6P8Q9</accession>
<dbReference type="Proteomes" id="UP000555838">
    <property type="component" value="Unassembled WGS sequence"/>
</dbReference>
<comment type="caution">
    <text evidence="3">The sequence shown here is derived from an EMBL/GenBank/DDBJ whole genome shotgun (WGS) entry which is preliminary data.</text>
</comment>
<evidence type="ECO:0000313" key="3">
    <source>
        <dbReference type="EMBL" id="MBB6042616.1"/>
    </source>
</evidence>
<keyword evidence="1" id="KW-1133">Transmembrane helix</keyword>
<keyword evidence="1" id="KW-0472">Membrane</keyword>
<gene>
    <name evidence="3" type="ORF">HNP68_000200</name>
</gene>
<proteinExistence type="predicted"/>
<protein>
    <submittedName>
        <fullName evidence="3">Uncharacterized protein</fullName>
    </submittedName>
</protein>
<evidence type="ECO:0000256" key="1">
    <source>
        <dbReference type="SAM" id="Phobius"/>
    </source>
</evidence>
<dbReference type="EMBL" id="JACHFG010000001">
    <property type="protein sequence ID" value="MBB6042616.1"/>
    <property type="molecule type" value="Genomic_DNA"/>
</dbReference>